<evidence type="ECO:0000313" key="3">
    <source>
        <dbReference type="Proteomes" id="UP000604481"/>
    </source>
</evidence>
<gene>
    <name evidence="2" type="ORF">INR99_07540</name>
</gene>
<dbReference type="GO" id="GO:0005886">
    <property type="term" value="C:plasma membrane"/>
    <property type="evidence" value="ECO:0007669"/>
    <property type="project" value="TreeGrafter"/>
</dbReference>
<dbReference type="PANTHER" id="PTHR39594:SF1">
    <property type="entry name" value="PROTEIN YCHQ"/>
    <property type="match status" value="1"/>
</dbReference>
<evidence type="ECO:0000256" key="1">
    <source>
        <dbReference type="SAM" id="Phobius"/>
    </source>
</evidence>
<feature type="transmembrane region" description="Helical" evidence="1">
    <location>
        <begin position="47"/>
        <end position="66"/>
    </location>
</feature>
<keyword evidence="1" id="KW-1133">Transmembrane helix</keyword>
<dbReference type="PIRSF" id="PIRSF005610">
    <property type="entry name" value="SirB"/>
    <property type="match status" value="1"/>
</dbReference>
<dbReference type="InterPro" id="IPR007360">
    <property type="entry name" value="SirB"/>
</dbReference>
<dbReference type="EMBL" id="JADFUA010000003">
    <property type="protein sequence ID" value="MBE9609198.1"/>
    <property type="molecule type" value="Genomic_DNA"/>
</dbReference>
<feature type="transmembrane region" description="Helical" evidence="1">
    <location>
        <begin position="72"/>
        <end position="91"/>
    </location>
</feature>
<protein>
    <submittedName>
        <fullName evidence="2">SirB2 family protein</fullName>
    </submittedName>
</protein>
<feature type="transmembrane region" description="Helical" evidence="1">
    <location>
        <begin position="6"/>
        <end position="27"/>
    </location>
</feature>
<reference evidence="2 3" key="1">
    <citation type="submission" date="2020-10" db="EMBL/GenBank/DDBJ databases">
        <title>The genome sequence of Chitinilyticum litopenaei 4Y14.</title>
        <authorList>
            <person name="Liu Y."/>
        </authorList>
    </citation>
    <scope>NUCLEOTIDE SEQUENCE [LARGE SCALE GENOMIC DNA]</scope>
    <source>
        <strain evidence="2 3">4Y14</strain>
    </source>
</reference>
<keyword evidence="3" id="KW-1185">Reference proteome</keyword>
<sequence>MSYLALRHLHITCVIMTSILFALRGGLMLAGIDWKERWPVLRWLPHLNDTLLLAAAIGLAVMSQQYPLVQPWLSAKACALLAYIGLGGIALKRRNPAAFFAALLCLGYIIAVAMTRSPSLNLL</sequence>
<dbReference type="RefSeq" id="WP_194115712.1">
    <property type="nucleotide sequence ID" value="NZ_JADFUA010000003.1"/>
</dbReference>
<organism evidence="2 3">
    <name type="scientific">Chitinilyticum piscinae</name>
    <dbReference type="NCBI Taxonomy" id="2866724"/>
    <lineage>
        <taxon>Bacteria</taxon>
        <taxon>Pseudomonadati</taxon>
        <taxon>Pseudomonadota</taxon>
        <taxon>Betaproteobacteria</taxon>
        <taxon>Neisseriales</taxon>
        <taxon>Chitinibacteraceae</taxon>
        <taxon>Chitinilyticum</taxon>
    </lineage>
</organism>
<keyword evidence="1" id="KW-0472">Membrane</keyword>
<comment type="caution">
    <text evidence="2">The sequence shown here is derived from an EMBL/GenBank/DDBJ whole genome shotgun (WGS) entry which is preliminary data.</text>
</comment>
<name>A0A8J7FGW6_9NEIS</name>
<accession>A0A8J7FGW6</accession>
<dbReference type="PANTHER" id="PTHR39594">
    <property type="entry name" value="PROTEIN YCHQ"/>
    <property type="match status" value="1"/>
</dbReference>
<dbReference type="AlphaFoldDB" id="A0A8J7FGW6"/>
<dbReference type="Proteomes" id="UP000604481">
    <property type="component" value="Unassembled WGS sequence"/>
</dbReference>
<proteinExistence type="predicted"/>
<feature type="transmembrane region" description="Helical" evidence="1">
    <location>
        <begin position="98"/>
        <end position="115"/>
    </location>
</feature>
<dbReference type="Pfam" id="PF04247">
    <property type="entry name" value="SirB"/>
    <property type="match status" value="1"/>
</dbReference>
<evidence type="ECO:0000313" key="2">
    <source>
        <dbReference type="EMBL" id="MBE9609198.1"/>
    </source>
</evidence>
<keyword evidence="1" id="KW-0812">Transmembrane</keyword>